<keyword evidence="2" id="KW-0863">Zinc-finger</keyword>
<dbReference type="InterPro" id="IPR040023">
    <property type="entry name" value="WBP4"/>
</dbReference>
<sequence>MAEYWKSTPKYWCKFCSIYVKDTKFERTQHEATGRHQGNIQRSLRGLHKQREIEQRRTQAAKDEVTRLNALVPGSSDASSSTAAKSDDARVGAKPTFTKQAKKQATMEDRKKQWNQLAAMGIAVPELMRGEMAMAGDWHVVSEKVIGEDEENKPLNVGVHKRKLDEADEEAQAAGEIITKKKGWGNTYKSFPGKMSGDEDNMEALFKQVKNKPKLNEDSNVGAGPEIKAESDGKEEDAKPGILDIPTEEEAMRKAFTKVDNISMMASSAETGVPAKAEAEDELVVPKVAFKKRKKIAR</sequence>
<dbReference type="SUPFAM" id="SSF57667">
    <property type="entry name" value="beta-beta-alpha zinc fingers"/>
    <property type="match status" value="1"/>
</dbReference>
<evidence type="ECO:0000259" key="5">
    <source>
        <dbReference type="SMART" id="SM00451"/>
    </source>
</evidence>
<evidence type="ECO:0000313" key="6">
    <source>
        <dbReference type="EMBL" id="KAF2266829.1"/>
    </source>
</evidence>
<comment type="caution">
    <text evidence="6">The sequence shown here is derived from an EMBL/GenBank/DDBJ whole genome shotgun (WGS) entry which is preliminary data.</text>
</comment>
<dbReference type="GO" id="GO:0000398">
    <property type="term" value="P:mRNA splicing, via spliceosome"/>
    <property type="evidence" value="ECO:0007669"/>
    <property type="project" value="InterPro"/>
</dbReference>
<feature type="region of interest" description="Disordered" evidence="4">
    <location>
        <begin position="211"/>
        <end position="249"/>
    </location>
</feature>
<proteinExistence type="predicted"/>
<feature type="compositionally biased region" description="Basic and acidic residues" evidence="4">
    <location>
        <begin position="49"/>
        <end position="66"/>
    </location>
</feature>
<keyword evidence="1" id="KW-0479">Metal-binding</keyword>
<evidence type="ECO:0000256" key="2">
    <source>
        <dbReference type="ARBA" id="ARBA00022771"/>
    </source>
</evidence>
<organism evidence="6 7">
    <name type="scientific">Lojkania enalia</name>
    <dbReference type="NCBI Taxonomy" id="147567"/>
    <lineage>
        <taxon>Eukaryota</taxon>
        <taxon>Fungi</taxon>
        <taxon>Dikarya</taxon>
        <taxon>Ascomycota</taxon>
        <taxon>Pezizomycotina</taxon>
        <taxon>Dothideomycetes</taxon>
        <taxon>Pleosporomycetidae</taxon>
        <taxon>Pleosporales</taxon>
        <taxon>Pleosporales incertae sedis</taxon>
        <taxon>Lojkania</taxon>
    </lineage>
</organism>
<feature type="domain" description="U1-type" evidence="5">
    <location>
        <begin position="8"/>
        <end position="43"/>
    </location>
</feature>
<evidence type="ECO:0000256" key="4">
    <source>
        <dbReference type="SAM" id="MobiDB-lite"/>
    </source>
</evidence>
<feature type="region of interest" description="Disordered" evidence="4">
    <location>
        <begin position="29"/>
        <end position="107"/>
    </location>
</feature>
<reference evidence="7" key="1">
    <citation type="journal article" date="2020" name="Stud. Mycol.">
        <title>101 Dothideomycetes genomes: A test case for predicting lifestyles and emergence of pathogens.</title>
        <authorList>
            <person name="Haridas S."/>
            <person name="Albert R."/>
            <person name="Binder M."/>
            <person name="Bloem J."/>
            <person name="LaButti K."/>
            <person name="Salamov A."/>
            <person name="Andreopoulos B."/>
            <person name="Baker S."/>
            <person name="Barry K."/>
            <person name="Bills G."/>
            <person name="Bluhm B."/>
            <person name="Cannon C."/>
            <person name="Castanera R."/>
            <person name="Culley D."/>
            <person name="Daum C."/>
            <person name="Ezra D."/>
            <person name="Gonzalez J."/>
            <person name="Henrissat B."/>
            <person name="Kuo A."/>
            <person name="Liang C."/>
            <person name="Lipzen A."/>
            <person name="Lutzoni F."/>
            <person name="Magnuson J."/>
            <person name="Mondo S."/>
            <person name="Nolan M."/>
            <person name="Ohm R."/>
            <person name="Pangilinan J."/>
            <person name="Park H.-J."/>
            <person name="Ramirez L."/>
            <person name="Alfaro M."/>
            <person name="Sun H."/>
            <person name="Tritt A."/>
            <person name="Yoshinaga Y."/>
            <person name="Zwiers L.-H."/>
            <person name="Turgeon B."/>
            <person name="Goodwin S."/>
            <person name="Spatafora J."/>
            <person name="Crous P."/>
            <person name="Grigoriev I."/>
        </authorList>
    </citation>
    <scope>NUCLEOTIDE SEQUENCE [LARGE SCALE GENOMIC DNA]</scope>
    <source>
        <strain evidence="7">CBS 304.66</strain>
    </source>
</reference>
<evidence type="ECO:0000256" key="1">
    <source>
        <dbReference type="ARBA" id="ARBA00022723"/>
    </source>
</evidence>
<dbReference type="GO" id="GO:0003723">
    <property type="term" value="F:RNA binding"/>
    <property type="evidence" value="ECO:0007669"/>
    <property type="project" value="TreeGrafter"/>
</dbReference>
<protein>
    <recommendedName>
        <fullName evidence="5">U1-type domain-containing protein</fullName>
    </recommendedName>
</protein>
<dbReference type="AlphaFoldDB" id="A0A9P4KCQ1"/>
<dbReference type="SMART" id="SM00451">
    <property type="entry name" value="ZnF_U1"/>
    <property type="match status" value="1"/>
</dbReference>
<keyword evidence="3" id="KW-0862">Zinc</keyword>
<dbReference type="InterPro" id="IPR003604">
    <property type="entry name" value="Matrin/U1-like-C_Znf_C2H2"/>
</dbReference>
<evidence type="ECO:0000256" key="3">
    <source>
        <dbReference type="ARBA" id="ARBA00022833"/>
    </source>
</evidence>
<name>A0A9P4KCQ1_9PLEO</name>
<dbReference type="Proteomes" id="UP000800093">
    <property type="component" value="Unassembled WGS sequence"/>
</dbReference>
<gene>
    <name evidence="6" type="ORF">CC78DRAFT_491218</name>
</gene>
<dbReference type="InterPro" id="IPR036236">
    <property type="entry name" value="Znf_C2H2_sf"/>
</dbReference>
<dbReference type="OrthoDB" id="191651at2759"/>
<dbReference type="PANTHER" id="PTHR13173">
    <property type="entry name" value="WW DOMAIN BINDING PROTEIN 4"/>
    <property type="match status" value="1"/>
</dbReference>
<dbReference type="Pfam" id="PF06220">
    <property type="entry name" value="zf-U1"/>
    <property type="match status" value="1"/>
</dbReference>
<dbReference type="GO" id="GO:0008270">
    <property type="term" value="F:zinc ion binding"/>
    <property type="evidence" value="ECO:0007669"/>
    <property type="project" value="UniProtKB-KW"/>
</dbReference>
<dbReference type="GO" id="GO:0071011">
    <property type="term" value="C:precatalytic spliceosome"/>
    <property type="evidence" value="ECO:0007669"/>
    <property type="project" value="TreeGrafter"/>
</dbReference>
<keyword evidence="7" id="KW-1185">Reference proteome</keyword>
<dbReference type="EMBL" id="ML986595">
    <property type="protein sequence ID" value="KAF2266829.1"/>
    <property type="molecule type" value="Genomic_DNA"/>
</dbReference>
<accession>A0A9P4KCQ1</accession>
<dbReference type="Gene3D" id="3.30.160.60">
    <property type="entry name" value="Classic Zinc Finger"/>
    <property type="match status" value="1"/>
</dbReference>
<feature type="compositionally biased region" description="Low complexity" evidence="4">
    <location>
        <begin position="75"/>
        <end position="84"/>
    </location>
</feature>
<dbReference type="InterPro" id="IPR013085">
    <property type="entry name" value="U1-CZ_Znf_C2H2"/>
</dbReference>
<evidence type="ECO:0000313" key="7">
    <source>
        <dbReference type="Proteomes" id="UP000800093"/>
    </source>
</evidence>
<dbReference type="PANTHER" id="PTHR13173:SF10">
    <property type="entry name" value="WW DOMAIN-BINDING PROTEIN 4"/>
    <property type="match status" value="1"/>
</dbReference>
<feature type="compositionally biased region" description="Basic and acidic residues" evidence="4">
    <location>
        <begin position="227"/>
        <end position="239"/>
    </location>
</feature>